<dbReference type="Gene3D" id="3.30.565.10">
    <property type="entry name" value="Histidine kinase-like ATPase, C-terminal domain"/>
    <property type="match status" value="1"/>
</dbReference>
<keyword evidence="8" id="KW-0067">ATP-binding</keyword>
<evidence type="ECO:0000259" key="6">
    <source>
        <dbReference type="PROSITE" id="PS50109"/>
    </source>
</evidence>
<dbReference type="PROSITE" id="PS50109">
    <property type="entry name" value="HIS_KIN"/>
    <property type="match status" value="1"/>
</dbReference>
<dbReference type="EC" id="2.7.13.3" evidence="2"/>
<evidence type="ECO:0000256" key="3">
    <source>
        <dbReference type="ARBA" id="ARBA00022553"/>
    </source>
</evidence>
<keyword evidence="9" id="KW-1185">Reference proteome</keyword>
<dbReference type="PANTHER" id="PTHR43547:SF2">
    <property type="entry name" value="HYBRID SIGNAL TRANSDUCTION HISTIDINE KINASE C"/>
    <property type="match status" value="1"/>
</dbReference>
<dbReference type="PANTHER" id="PTHR43547">
    <property type="entry name" value="TWO-COMPONENT HISTIDINE KINASE"/>
    <property type="match status" value="1"/>
</dbReference>
<dbReference type="InterPro" id="IPR003661">
    <property type="entry name" value="HisK_dim/P_dom"/>
</dbReference>
<dbReference type="SMART" id="SM00387">
    <property type="entry name" value="HATPase_c"/>
    <property type="match status" value="1"/>
</dbReference>
<dbReference type="PRINTS" id="PR00344">
    <property type="entry name" value="BCTRLSENSOR"/>
</dbReference>
<reference evidence="8" key="1">
    <citation type="submission" date="2022-09" db="EMBL/GenBank/DDBJ databases">
        <title>Tahibacter sp. nov., isolated from a fresh water.</title>
        <authorList>
            <person name="Baek J.H."/>
            <person name="Lee J.K."/>
            <person name="Kim J.M."/>
            <person name="Jeon C.O."/>
        </authorList>
    </citation>
    <scope>NUCLEOTIDE SEQUENCE</scope>
    <source>
        <strain evidence="8">W38</strain>
    </source>
</reference>
<dbReference type="SUPFAM" id="SSF63829">
    <property type="entry name" value="Calcium-dependent phosphotriesterase"/>
    <property type="match status" value="3"/>
</dbReference>
<dbReference type="Pfam" id="PF07495">
    <property type="entry name" value="Y_Y_Y"/>
    <property type="match status" value="1"/>
</dbReference>
<dbReference type="InterPro" id="IPR005467">
    <property type="entry name" value="His_kinase_dom"/>
</dbReference>
<dbReference type="Gene3D" id="2.60.40.10">
    <property type="entry name" value="Immunoglobulins"/>
    <property type="match status" value="1"/>
</dbReference>
<dbReference type="InterPro" id="IPR036890">
    <property type="entry name" value="HATPase_C_sf"/>
</dbReference>
<gene>
    <name evidence="8" type="ORF">N4264_19060</name>
</gene>
<dbReference type="SUPFAM" id="SSF55785">
    <property type="entry name" value="PYP-like sensor domain (PAS domain)"/>
    <property type="match status" value="1"/>
</dbReference>
<dbReference type="Gene3D" id="1.10.287.130">
    <property type="match status" value="1"/>
</dbReference>
<protein>
    <recommendedName>
        <fullName evidence="2">histidine kinase</fullName>
        <ecNumber evidence="2">2.7.13.3</ecNumber>
    </recommendedName>
</protein>
<evidence type="ECO:0000313" key="8">
    <source>
        <dbReference type="EMBL" id="UXI66836.1"/>
    </source>
</evidence>
<evidence type="ECO:0000313" key="9">
    <source>
        <dbReference type="Proteomes" id="UP001064632"/>
    </source>
</evidence>
<dbReference type="Proteomes" id="UP001064632">
    <property type="component" value="Chromosome"/>
</dbReference>
<evidence type="ECO:0000256" key="2">
    <source>
        <dbReference type="ARBA" id="ARBA00012438"/>
    </source>
</evidence>
<evidence type="ECO:0000256" key="4">
    <source>
        <dbReference type="SAM" id="Coils"/>
    </source>
</evidence>
<evidence type="ECO:0000256" key="1">
    <source>
        <dbReference type="ARBA" id="ARBA00000085"/>
    </source>
</evidence>
<feature type="coiled-coil region" evidence="4">
    <location>
        <begin position="1000"/>
        <end position="1034"/>
    </location>
</feature>
<dbReference type="CDD" id="cd00130">
    <property type="entry name" value="PAS"/>
    <property type="match status" value="1"/>
</dbReference>
<dbReference type="InterPro" id="IPR000700">
    <property type="entry name" value="PAS-assoc_C"/>
</dbReference>
<keyword evidence="5" id="KW-0732">Signal</keyword>
<feature type="domain" description="PAC" evidence="7">
    <location>
        <begin position="945"/>
        <end position="998"/>
    </location>
</feature>
<proteinExistence type="predicted"/>
<dbReference type="Pfam" id="PF08447">
    <property type="entry name" value="PAS_3"/>
    <property type="match status" value="1"/>
</dbReference>
<dbReference type="Pfam" id="PF02518">
    <property type="entry name" value="HATPase_c"/>
    <property type="match status" value="1"/>
</dbReference>
<organism evidence="8 9">
    <name type="scientific">Tahibacter amnicola</name>
    <dbReference type="NCBI Taxonomy" id="2976241"/>
    <lineage>
        <taxon>Bacteria</taxon>
        <taxon>Pseudomonadati</taxon>
        <taxon>Pseudomonadota</taxon>
        <taxon>Gammaproteobacteria</taxon>
        <taxon>Lysobacterales</taxon>
        <taxon>Rhodanobacteraceae</taxon>
        <taxon>Tahibacter</taxon>
    </lineage>
</organism>
<dbReference type="InterPro" id="IPR035965">
    <property type="entry name" value="PAS-like_dom_sf"/>
</dbReference>
<dbReference type="InterPro" id="IPR011110">
    <property type="entry name" value="Reg_prop"/>
</dbReference>
<comment type="catalytic activity">
    <reaction evidence="1">
        <text>ATP + protein L-histidine = ADP + protein N-phospho-L-histidine.</text>
        <dbReference type="EC" id="2.7.13.3"/>
    </reaction>
</comment>
<evidence type="ECO:0000256" key="5">
    <source>
        <dbReference type="SAM" id="SignalP"/>
    </source>
</evidence>
<dbReference type="InterPro" id="IPR015943">
    <property type="entry name" value="WD40/YVTN_repeat-like_dom_sf"/>
</dbReference>
<dbReference type="Gene3D" id="2.130.10.10">
    <property type="entry name" value="YVTN repeat-like/Quinoprotein amine dehydrogenase"/>
    <property type="match status" value="3"/>
</dbReference>
<dbReference type="NCBIfam" id="TIGR00229">
    <property type="entry name" value="sensory_box"/>
    <property type="match status" value="1"/>
</dbReference>
<dbReference type="InterPro" id="IPR003594">
    <property type="entry name" value="HATPase_dom"/>
</dbReference>
<dbReference type="Pfam" id="PF07494">
    <property type="entry name" value="Reg_prop"/>
    <property type="match status" value="5"/>
</dbReference>
<keyword evidence="4" id="KW-0175">Coiled coil</keyword>
<evidence type="ECO:0000259" key="7">
    <source>
        <dbReference type="PROSITE" id="PS50113"/>
    </source>
</evidence>
<dbReference type="InterPro" id="IPR000014">
    <property type="entry name" value="PAS"/>
</dbReference>
<feature type="domain" description="Histidine kinase" evidence="6">
    <location>
        <begin position="1043"/>
        <end position="1274"/>
    </location>
</feature>
<dbReference type="EMBL" id="CP104694">
    <property type="protein sequence ID" value="UXI66836.1"/>
    <property type="molecule type" value="Genomic_DNA"/>
</dbReference>
<dbReference type="InterPro" id="IPR013783">
    <property type="entry name" value="Ig-like_fold"/>
</dbReference>
<dbReference type="CDD" id="cd00146">
    <property type="entry name" value="PKD"/>
    <property type="match status" value="1"/>
</dbReference>
<dbReference type="InterPro" id="IPR013655">
    <property type="entry name" value="PAS_fold_3"/>
</dbReference>
<accession>A0ABY6BDY9</accession>
<feature type="signal peptide" evidence="5">
    <location>
        <begin position="1"/>
        <end position="23"/>
    </location>
</feature>
<dbReference type="InterPro" id="IPR011123">
    <property type="entry name" value="Y_Y_Y"/>
</dbReference>
<keyword evidence="8" id="KW-0547">Nucleotide-binding</keyword>
<dbReference type="SUPFAM" id="SSF55874">
    <property type="entry name" value="ATPase domain of HSP90 chaperone/DNA topoisomerase II/histidine kinase"/>
    <property type="match status" value="1"/>
</dbReference>
<keyword evidence="3" id="KW-0597">Phosphoprotein</keyword>
<sequence length="1278" mass="140428">MVARRRYPGRCCGLAAAAWLVVAGWNGIACRVASAQTQASAVPAADPAIGLDRVRFETIGMANGLSQSTVNAVAQDRDGFLWVATQDGLNRFDGYRFRTYRYDRTDRYSLGGDYVEDLRYDRHGRLWVATSTGGVSRYDPVLDRFDNFALQGPDQAAGTLPVYALHEGIDGTIWAGVNNVGLFRYDESAQAFRLSGCHGHPRLQHPRFVANLGTGNGLLVGGRVGIVRCGEDGKVYPWGAPFTDHFQISRLAVGPDGDVWVATINSGLHRFARDGTVRETFHRDAPDEGHRIPDDAVRALWFDRRGVLWIGTDNSGLLRLVPGARIPERYSHDAARLGSLGSNRVASIYEDRHGVIWVGTWATGLSRHDPRTENVANLVGGVAPRGLPAGGVVSSYADPNGTLWFGVLENGGLINFDLTKGVLSRHVHDPARPDSLSDNFVSSVLRTRDGTLWVASWRGGLNRWLGGDRFERFLHDPDDPHSLASNQIRKLVETADGTLWIGTRGGSLDALCAGCRQFRHYRSDPADPTSLGANEVSTMLESRLGEFWLVLRSAGVARLDRSTGRFEHFRASADRDDTISSDAALSLLEDRRGDIWVGTDKGLNRVIRGKDGAITFAVAADSQRLQDDNVDAIEEDVNGRLWLAVGTGLSRFDPQSGEVLNFGSREGMFPTGYYIGGTTRTAYGIMVFGGAAGANVFDPTRLEAAPAPQPLLTDVLIYNRSMAPAWRQPDSPLTQTVWTGGQLTLNHRQGMLTVAFSAPEANDPSRVRYSFRLDPLDSNWIETAVAAHNATYTHLVPGNYVLRVRARNQGADWGPKEAQVKIAVSPPPWLSWPAKTLYALTMASLGALVGWQVRGQQRRKALVQEAIRQSEARLKLVLWGSGGELWDVDLLRGGVRRENPLPRLPPEHIAGHFTLRDFRCLVHPDDRAVVRALLSRHLRGHSENFEASFRLRDRYGDWCWLMAHARVAARDVDGRALRLAGTLHDISPLKAAEAALLEMNEALEARVEHRTAELRDALRNLTTAQRQLVEAEKYASLGGLVAGIAHEINTPVGVSVTAASHLQEELRVLFGRTGQGPVQTGMLTRFRETANASCDIILRNLQRADELVKSFKRVAVDQTTEARRTVDLATTLHEVLIMLGPTLKKTPHKVDLECPSGLVCDTAPGALYQIISNLVMNSLTHGFVPDTPGQVRIVVTREGEHIVLDYADNGVGMSDNVRARVFEPFFTTRRGEGGSGLGMHIVHNLVTQLLQGDIVCHSPLGQGVRFRIRFRARERQAG</sequence>
<dbReference type="InterPro" id="IPR004358">
    <property type="entry name" value="Sig_transdc_His_kin-like_C"/>
</dbReference>
<dbReference type="PROSITE" id="PS50113">
    <property type="entry name" value="PAC"/>
    <property type="match status" value="1"/>
</dbReference>
<dbReference type="Gene3D" id="3.30.450.20">
    <property type="entry name" value="PAS domain"/>
    <property type="match status" value="1"/>
</dbReference>
<feature type="chain" id="PRO_5045150430" description="histidine kinase" evidence="5">
    <location>
        <begin position="24"/>
        <end position="1278"/>
    </location>
</feature>
<name>A0ABY6BDY9_9GAMM</name>
<dbReference type="CDD" id="cd00082">
    <property type="entry name" value="HisKA"/>
    <property type="match status" value="1"/>
</dbReference>
<dbReference type="RefSeq" id="WP_261693816.1">
    <property type="nucleotide sequence ID" value="NZ_CP104694.1"/>
</dbReference>
<dbReference type="GO" id="GO:0005524">
    <property type="term" value="F:ATP binding"/>
    <property type="evidence" value="ECO:0007669"/>
    <property type="project" value="UniProtKB-KW"/>
</dbReference>